<proteinExistence type="predicted"/>
<reference evidence="3 4" key="1">
    <citation type="journal article" date="2015" name="Fungal Genet. Biol.">
        <title>Evolution of novel wood decay mechanisms in Agaricales revealed by the genome sequences of Fistulina hepatica and Cylindrobasidium torrendii.</title>
        <authorList>
            <person name="Floudas D."/>
            <person name="Held B.W."/>
            <person name="Riley R."/>
            <person name="Nagy L.G."/>
            <person name="Koehler G."/>
            <person name="Ransdell A.S."/>
            <person name="Younus H."/>
            <person name="Chow J."/>
            <person name="Chiniquy J."/>
            <person name="Lipzen A."/>
            <person name="Tritt A."/>
            <person name="Sun H."/>
            <person name="Haridas S."/>
            <person name="LaButti K."/>
            <person name="Ohm R.A."/>
            <person name="Kues U."/>
            <person name="Blanchette R.A."/>
            <person name="Grigoriev I.V."/>
            <person name="Minto R.E."/>
            <person name="Hibbett D.S."/>
        </authorList>
    </citation>
    <scope>NUCLEOTIDE SEQUENCE [LARGE SCALE GENOMIC DNA]</scope>
    <source>
        <strain evidence="3 4">ATCC 64428</strain>
    </source>
</reference>
<accession>A0A0D7AEU1</accession>
<evidence type="ECO:0000313" key="3">
    <source>
        <dbReference type="EMBL" id="KIY49669.1"/>
    </source>
</evidence>
<dbReference type="OrthoDB" id="3252634at2759"/>
<dbReference type="AlphaFoldDB" id="A0A0D7AEU1"/>
<gene>
    <name evidence="3" type="ORF">FISHEDRAFT_72308</name>
</gene>
<dbReference type="Proteomes" id="UP000054144">
    <property type="component" value="Unassembled WGS sequence"/>
</dbReference>
<evidence type="ECO:0000256" key="1">
    <source>
        <dbReference type="SAM" id="Coils"/>
    </source>
</evidence>
<feature type="compositionally biased region" description="Low complexity" evidence="2">
    <location>
        <begin position="217"/>
        <end position="229"/>
    </location>
</feature>
<keyword evidence="1" id="KW-0175">Coiled coil</keyword>
<sequence length="662" mass="71085">MVTSRILAPLTTACTDTVSLMNHTSNSSNPRTNQAARERRGRKECAIYQSVSFYHVSQLFSVYFASPTLYSRSLTDFFPFILYCVDLEISNYLVAQSKLSADGQSRSFLSGFQADVRSEIAARLVLMAPFHDPRDAHPMSSIVKAAKFIIMGRALSTSKPEVAKVISEQPNTSPMREPAVPSSAESPRSLVSKRDVACQCVEQREVAVSTPEVRYQPSSSSTSPLASKPGPRTPKKSSVAAYALHTAESERRSLDLTIARFQAALAQARAELKEAQEQIEKLAPKKDVPTLCAFSIGAARISRAATVPPPTVGVPPAHFSAVPRAEKRAQPFRGVFDMFSRSQQPSRAAHVFPRAHEGQTPLRATASPAVPAISSRALQKASVQQRGEFLHVSDEFMTACAQSRCRSSCPTASQAAALLGSSMGAYFAVSTPCAPQTTRAPGFSCPQGVFRSSPSTAAKISAARHFLDEEVELSPSCGTTSTVSDRSRSQMARSTSCDLRQVPQDVYYSSAPARASPATVASLYSEMRPSGRQNAPSSTQASRGPRTSRVPLQTRRIGSLGRPQQATPADPLTQLLASRRTLSILVNRFLAQRTPSQDSSDENYVTHDGGRTPEDQLLAEPSCLAADCVPGASLLDLNYVGPIPPGFPVEALLAGPAKHAGT</sequence>
<feature type="compositionally biased region" description="Polar residues" evidence="2">
    <location>
        <begin position="531"/>
        <end position="542"/>
    </location>
</feature>
<feature type="coiled-coil region" evidence="1">
    <location>
        <begin position="251"/>
        <end position="285"/>
    </location>
</feature>
<protein>
    <submittedName>
        <fullName evidence="3">Uncharacterized protein</fullName>
    </submittedName>
</protein>
<evidence type="ECO:0000313" key="4">
    <source>
        <dbReference type="Proteomes" id="UP000054144"/>
    </source>
</evidence>
<organism evidence="3 4">
    <name type="scientific">Fistulina hepatica ATCC 64428</name>
    <dbReference type="NCBI Taxonomy" id="1128425"/>
    <lineage>
        <taxon>Eukaryota</taxon>
        <taxon>Fungi</taxon>
        <taxon>Dikarya</taxon>
        <taxon>Basidiomycota</taxon>
        <taxon>Agaricomycotina</taxon>
        <taxon>Agaricomycetes</taxon>
        <taxon>Agaricomycetidae</taxon>
        <taxon>Agaricales</taxon>
        <taxon>Fistulinaceae</taxon>
        <taxon>Fistulina</taxon>
    </lineage>
</organism>
<feature type="region of interest" description="Disordered" evidence="2">
    <location>
        <begin position="527"/>
        <end position="571"/>
    </location>
</feature>
<feature type="region of interest" description="Disordered" evidence="2">
    <location>
        <begin position="167"/>
        <end position="190"/>
    </location>
</feature>
<evidence type="ECO:0000256" key="2">
    <source>
        <dbReference type="SAM" id="MobiDB-lite"/>
    </source>
</evidence>
<feature type="region of interest" description="Disordered" evidence="2">
    <location>
        <begin position="209"/>
        <end position="238"/>
    </location>
</feature>
<name>A0A0D7AEU1_9AGAR</name>
<dbReference type="EMBL" id="KN881721">
    <property type="protein sequence ID" value="KIY49669.1"/>
    <property type="molecule type" value="Genomic_DNA"/>
</dbReference>
<feature type="compositionally biased region" description="Polar residues" evidence="2">
    <location>
        <begin position="476"/>
        <end position="497"/>
    </location>
</feature>
<feature type="region of interest" description="Disordered" evidence="2">
    <location>
        <begin position="474"/>
        <end position="497"/>
    </location>
</feature>
<keyword evidence="4" id="KW-1185">Reference proteome</keyword>